<protein>
    <recommendedName>
        <fullName evidence="2">Immunoglobulin V-set domain-containing protein</fullName>
    </recommendedName>
</protein>
<accession>A0A3Q0RH82</accession>
<dbReference type="InterPro" id="IPR036179">
    <property type="entry name" value="Ig-like_dom_sf"/>
</dbReference>
<organism evidence="3 4">
    <name type="scientific">Amphilophus citrinellus</name>
    <name type="common">Midas cichlid</name>
    <name type="synonym">Cichlasoma citrinellum</name>
    <dbReference type="NCBI Taxonomy" id="61819"/>
    <lineage>
        <taxon>Eukaryota</taxon>
        <taxon>Metazoa</taxon>
        <taxon>Chordata</taxon>
        <taxon>Craniata</taxon>
        <taxon>Vertebrata</taxon>
        <taxon>Euteleostomi</taxon>
        <taxon>Actinopterygii</taxon>
        <taxon>Neopterygii</taxon>
        <taxon>Teleostei</taxon>
        <taxon>Neoteleostei</taxon>
        <taxon>Acanthomorphata</taxon>
        <taxon>Ovalentaria</taxon>
        <taxon>Cichlomorphae</taxon>
        <taxon>Cichliformes</taxon>
        <taxon>Cichlidae</taxon>
        <taxon>New World cichlids</taxon>
        <taxon>Cichlasomatinae</taxon>
        <taxon>Heroini</taxon>
        <taxon>Amphilophus</taxon>
    </lineage>
</organism>
<reference evidence="3" key="2">
    <citation type="submission" date="2025-09" db="UniProtKB">
        <authorList>
            <consortium name="Ensembl"/>
        </authorList>
    </citation>
    <scope>IDENTIFICATION</scope>
</reference>
<dbReference type="InterPro" id="IPR013106">
    <property type="entry name" value="Ig_V-set"/>
</dbReference>
<dbReference type="GeneTree" id="ENSGT00950000183391"/>
<sequence length="217" mass="24233">LSHRTFDSLKANCSLSLLVLTVFLYSFFRMPGEEVTLQCANISTNNSVTFWFRLVNRTKASWISVMFSADESVTYCEGFQSGSLEMSSSIANIFLKIKHLDESDNGLYFCGFYTNACPVFSVIYLKVKGKIFNSLLLSSDSFGDFIQKSIFVSSLHMMHQIKVAVSLSIPTSYLSINTLHNLSSDDVNCATVTFGQKPQRREPEPNVVHAATRSGNK</sequence>
<evidence type="ECO:0000313" key="4">
    <source>
        <dbReference type="Proteomes" id="UP000261340"/>
    </source>
</evidence>
<dbReference type="STRING" id="61819.ENSACIP00000009642"/>
<dbReference type="InterPro" id="IPR013783">
    <property type="entry name" value="Ig-like_fold"/>
</dbReference>
<reference evidence="3" key="1">
    <citation type="submission" date="2025-08" db="UniProtKB">
        <authorList>
            <consortium name="Ensembl"/>
        </authorList>
    </citation>
    <scope>IDENTIFICATION</scope>
</reference>
<evidence type="ECO:0000259" key="2">
    <source>
        <dbReference type="Pfam" id="PF07686"/>
    </source>
</evidence>
<evidence type="ECO:0000256" key="1">
    <source>
        <dbReference type="SAM" id="MobiDB-lite"/>
    </source>
</evidence>
<dbReference type="Gene3D" id="2.60.40.10">
    <property type="entry name" value="Immunoglobulins"/>
    <property type="match status" value="1"/>
</dbReference>
<dbReference type="Pfam" id="PF07686">
    <property type="entry name" value="V-set"/>
    <property type="match status" value="1"/>
</dbReference>
<feature type="domain" description="Immunoglobulin V-set" evidence="2">
    <location>
        <begin position="31"/>
        <end position="118"/>
    </location>
</feature>
<proteinExistence type="predicted"/>
<evidence type="ECO:0000313" key="3">
    <source>
        <dbReference type="Ensembl" id="ENSACIP00000009642.1"/>
    </source>
</evidence>
<name>A0A3Q0RH82_AMPCI</name>
<feature type="region of interest" description="Disordered" evidence="1">
    <location>
        <begin position="198"/>
        <end position="217"/>
    </location>
</feature>
<dbReference type="AlphaFoldDB" id="A0A3Q0RH82"/>
<dbReference type="Proteomes" id="UP000261340">
    <property type="component" value="Unplaced"/>
</dbReference>
<dbReference type="SUPFAM" id="SSF48726">
    <property type="entry name" value="Immunoglobulin"/>
    <property type="match status" value="1"/>
</dbReference>
<keyword evidence="4" id="KW-1185">Reference proteome</keyword>
<dbReference type="Ensembl" id="ENSACIT00000009929.1">
    <property type="protein sequence ID" value="ENSACIP00000009642.1"/>
    <property type="gene ID" value="ENSACIG00000007574.1"/>
</dbReference>